<comment type="similarity">
    <text evidence="11">Belongs to the dus family.</text>
</comment>
<dbReference type="Proteomes" id="UP001575105">
    <property type="component" value="Unassembled WGS sequence"/>
</dbReference>
<evidence type="ECO:0000256" key="2">
    <source>
        <dbReference type="ARBA" id="ARBA00022555"/>
    </source>
</evidence>
<dbReference type="RefSeq" id="WP_425344737.1">
    <property type="nucleotide sequence ID" value="NZ_JBGUBD010000003.1"/>
</dbReference>
<keyword evidence="6" id="KW-0521">NADP</keyword>
<evidence type="ECO:0000256" key="6">
    <source>
        <dbReference type="ARBA" id="ARBA00022857"/>
    </source>
</evidence>
<dbReference type="CDD" id="cd02801">
    <property type="entry name" value="DUS_like_FMN"/>
    <property type="match status" value="1"/>
</dbReference>
<comment type="catalytic activity">
    <reaction evidence="10">
        <text>a 5,6-dihydrouridine in tRNA + NAD(+) = a uridine in tRNA + NADH + H(+)</text>
        <dbReference type="Rhea" id="RHEA:54452"/>
        <dbReference type="Rhea" id="RHEA-COMP:13339"/>
        <dbReference type="Rhea" id="RHEA-COMP:13887"/>
        <dbReference type="ChEBI" id="CHEBI:15378"/>
        <dbReference type="ChEBI" id="CHEBI:57540"/>
        <dbReference type="ChEBI" id="CHEBI:57945"/>
        <dbReference type="ChEBI" id="CHEBI:65315"/>
        <dbReference type="ChEBI" id="CHEBI:74443"/>
    </reaction>
</comment>
<evidence type="ECO:0000256" key="3">
    <source>
        <dbReference type="ARBA" id="ARBA00022630"/>
    </source>
</evidence>
<reference evidence="13 14" key="1">
    <citation type="submission" date="2024-08" db="EMBL/GenBank/DDBJ databases">
        <title>Whole-genome sequencing of halo(alkali)philic microorganisms from hypersaline lakes.</title>
        <authorList>
            <person name="Sorokin D.Y."/>
            <person name="Merkel A.Y."/>
            <person name="Messina E."/>
            <person name="Yakimov M."/>
        </authorList>
    </citation>
    <scope>NUCLEOTIDE SEQUENCE [LARGE SCALE GENOMIC DNA]</scope>
    <source>
        <strain evidence="13 14">AB-hyl4</strain>
    </source>
</reference>
<evidence type="ECO:0000256" key="4">
    <source>
        <dbReference type="ARBA" id="ARBA00022643"/>
    </source>
</evidence>
<keyword evidence="3 11" id="KW-0285">Flavoprotein</keyword>
<comment type="function">
    <text evidence="1 11">Catalyzes the synthesis of 5,6-dihydrouridine (D), a modified base found in the D-loop of most tRNAs, via the reduction of the C5-C6 double bond in target uridines.</text>
</comment>
<keyword evidence="14" id="KW-1185">Reference proteome</keyword>
<name>A0ABV4U2J4_9BACT</name>
<feature type="domain" description="DUS-like FMN-binding" evidence="12">
    <location>
        <begin position="17"/>
        <end position="322"/>
    </location>
</feature>
<organism evidence="13 14">
    <name type="scientific">Natronomicrosphaera hydrolytica</name>
    <dbReference type="NCBI Taxonomy" id="3242702"/>
    <lineage>
        <taxon>Bacteria</taxon>
        <taxon>Pseudomonadati</taxon>
        <taxon>Planctomycetota</taxon>
        <taxon>Phycisphaerae</taxon>
        <taxon>Phycisphaerales</taxon>
        <taxon>Phycisphaeraceae</taxon>
        <taxon>Natronomicrosphaera</taxon>
    </lineage>
</organism>
<proteinExistence type="inferred from homology"/>
<sequence>MPTIGNVQLDAPFFQAGLAGYSDAAMRLVARRHGCPYCVTEAMLDQFLIAGGKGLAAAQLNNADHPIAGQLMGSHPTEIAMGAKILVQLGYDVIDINLACPVKKIKKKARGGHLMQVPDEAIAILDAVRQAVGDDRPCTVKLRRGSDDSVEAERHFHRIFEAVIELGYAGAIVHGRTVEQKYLGPSRWAFLRDLVQRYKPEGGDAPLLIGGSGDIWSAADIFRMIDETGVDLVSVARGCIGNPWIFEQARALQRGDAEGGRRSPTLAQQRGVLREHFELSLSLHGEKKAGMMMRKFGIKFSRHHPDGEAVRQAFITVKSLADWEAVLARHYAGDGPGVDVALARPDEAEHASCNEPLGAT</sequence>
<evidence type="ECO:0000256" key="1">
    <source>
        <dbReference type="ARBA" id="ARBA00002790"/>
    </source>
</evidence>
<gene>
    <name evidence="13" type="ORF">ACERK3_05830</name>
</gene>
<dbReference type="InterPro" id="IPR001269">
    <property type="entry name" value="DUS_fam"/>
</dbReference>
<evidence type="ECO:0000259" key="12">
    <source>
        <dbReference type="Pfam" id="PF01207"/>
    </source>
</evidence>
<dbReference type="PANTHER" id="PTHR45846">
    <property type="entry name" value="TRNA-DIHYDROURIDINE(47) SYNTHASE [NAD(P)(+)]-LIKE"/>
    <property type="match status" value="1"/>
</dbReference>
<keyword evidence="7" id="KW-0694">RNA-binding</keyword>
<dbReference type="InterPro" id="IPR035587">
    <property type="entry name" value="DUS-like_FMN-bd"/>
</dbReference>
<dbReference type="Gene3D" id="3.20.20.70">
    <property type="entry name" value="Aldolase class I"/>
    <property type="match status" value="1"/>
</dbReference>
<evidence type="ECO:0000313" key="14">
    <source>
        <dbReference type="Proteomes" id="UP001575105"/>
    </source>
</evidence>
<evidence type="ECO:0000256" key="11">
    <source>
        <dbReference type="PIRNR" id="PIRNR006621"/>
    </source>
</evidence>
<dbReference type="Pfam" id="PF01207">
    <property type="entry name" value="Dus"/>
    <property type="match status" value="1"/>
</dbReference>
<evidence type="ECO:0000256" key="10">
    <source>
        <dbReference type="ARBA" id="ARBA00048802"/>
    </source>
</evidence>
<dbReference type="PANTHER" id="PTHR45846:SF1">
    <property type="entry name" value="TRNA-DIHYDROURIDINE(47) SYNTHASE [NAD(P)(+)]-LIKE"/>
    <property type="match status" value="1"/>
</dbReference>
<dbReference type="InterPro" id="IPR024036">
    <property type="entry name" value="tRNA-dHydroUridine_Synthase_C"/>
</dbReference>
<keyword evidence="4 11" id="KW-0288">FMN</keyword>
<dbReference type="Gene3D" id="1.10.1200.80">
    <property type="entry name" value="Putative flavin oxidoreducatase, domain 2"/>
    <property type="match status" value="1"/>
</dbReference>
<comment type="cofactor">
    <cofactor evidence="11">
        <name>FMN</name>
        <dbReference type="ChEBI" id="CHEBI:58210"/>
    </cofactor>
</comment>
<evidence type="ECO:0000256" key="9">
    <source>
        <dbReference type="ARBA" id="ARBA00048205"/>
    </source>
</evidence>
<dbReference type="PIRSF" id="PIRSF006621">
    <property type="entry name" value="Dus"/>
    <property type="match status" value="1"/>
</dbReference>
<keyword evidence="5 11" id="KW-0819">tRNA processing</keyword>
<accession>A0ABV4U2J4</accession>
<dbReference type="InterPro" id="IPR013785">
    <property type="entry name" value="Aldolase_TIM"/>
</dbReference>
<keyword evidence="8 11" id="KW-0560">Oxidoreductase</keyword>
<dbReference type="EC" id="1.3.1.-" evidence="11"/>
<keyword evidence="2" id="KW-0820">tRNA-binding</keyword>
<evidence type="ECO:0000256" key="7">
    <source>
        <dbReference type="ARBA" id="ARBA00022884"/>
    </source>
</evidence>
<evidence type="ECO:0000313" key="13">
    <source>
        <dbReference type="EMBL" id="MFA9477812.1"/>
    </source>
</evidence>
<comment type="catalytic activity">
    <reaction evidence="9">
        <text>a 5,6-dihydrouridine in tRNA + NADP(+) = a uridine in tRNA + NADPH + H(+)</text>
        <dbReference type="Rhea" id="RHEA:23624"/>
        <dbReference type="Rhea" id="RHEA-COMP:13339"/>
        <dbReference type="Rhea" id="RHEA-COMP:13887"/>
        <dbReference type="ChEBI" id="CHEBI:15378"/>
        <dbReference type="ChEBI" id="CHEBI:57783"/>
        <dbReference type="ChEBI" id="CHEBI:58349"/>
        <dbReference type="ChEBI" id="CHEBI:65315"/>
        <dbReference type="ChEBI" id="CHEBI:74443"/>
    </reaction>
</comment>
<evidence type="ECO:0000256" key="8">
    <source>
        <dbReference type="ARBA" id="ARBA00023002"/>
    </source>
</evidence>
<dbReference type="SUPFAM" id="SSF51395">
    <property type="entry name" value="FMN-linked oxidoreductases"/>
    <property type="match status" value="1"/>
</dbReference>
<protein>
    <recommendedName>
        <fullName evidence="11">tRNA-dihydrouridine synthase</fullName>
        <ecNumber evidence="11">1.3.1.-</ecNumber>
    </recommendedName>
</protein>
<evidence type="ECO:0000256" key="5">
    <source>
        <dbReference type="ARBA" id="ARBA00022694"/>
    </source>
</evidence>
<comment type="caution">
    <text evidence="13">The sequence shown here is derived from an EMBL/GenBank/DDBJ whole genome shotgun (WGS) entry which is preliminary data.</text>
</comment>
<dbReference type="EMBL" id="JBGUBD010000003">
    <property type="protein sequence ID" value="MFA9477812.1"/>
    <property type="molecule type" value="Genomic_DNA"/>
</dbReference>